<evidence type="ECO:0000256" key="2">
    <source>
        <dbReference type="PIRSR" id="PIRSR640198-2"/>
    </source>
</evidence>
<dbReference type="Pfam" id="PF02661">
    <property type="entry name" value="Fic"/>
    <property type="match status" value="1"/>
</dbReference>
<name>A0A5C4W119_9ACTN</name>
<reference evidence="4 5" key="1">
    <citation type="journal article" date="2016" name="Int. J. Syst. Evol. Microbiol.">
        <title>Nocardioides albidus sp. nov., an actinobacterium isolated from garden soil.</title>
        <authorList>
            <person name="Singh H."/>
            <person name="Du J."/>
            <person name="Trinh H."/>
            <person name="Won K."/>
            <person name="Yang J.E."/>
            <person name="Yin C."/>
            <person name="Kook M."/>
            <person name="Yi T.H."/>
        </authorList>
    </citation>
    <scope>NUCLEOTIDE SEQUENCE [LARGE SCALE GENOMIC DNA]</scope>
    <source>
        <strain evidence="4 5">CCTCC AB 2015297</strain>
    </source>
</reference>
<protein>
    <submittedName>
        <fullName evidence="4">Fic family protein</fullName>
    </submittedName>
</protein>
<feature type="active site" evidence="1">
    <location>
        <position position="191"/>
    </location>
</feature>
<sequence>MTSLFATPDPDLEDQQAIGEIHETRASLADYLRAPKRWNGLLRRTSTARAIQGSNTIEGYTVSEEDAVAAVDDEPPLSADDATWLEIIAYRRVLTYVLNVATEPGFVIDEAVLRSMHFMLLDHDLSKTPGRYRTKEIFVRDDKRGVNVYAGPDGDLVPELMRSLSESLSTPTADDPLVRGAMAHLNLVMIHPFRDGNGRMARALQTMVLAQDQVVEPTFSSIEEWLGNNTQDYYDVLAATGHGAWNPGNDATLWVKFNLRAHHMQAQTMRRRFDEAEIQWRKIDELVAEHRLNDRIGAALFDALIGLRVTRPSYVKLTELDERTATRDLVSAANIGLLEARGERRGRHYVAGEPLRRIQAALRADRKPLDDPYPTLIGEIRRARP</sequence>
<dbReference type="PROSITE" id="PS51459">
    <property type="entry name" value="FIDO"/>
    <property type="match status" value="1"/>
</dbReference>
<evidence type="ECO:0000313" key="5">
    <source>
        <dbReference type="Proteomes" id="UP000313231"/>
    </source>
</evidence>
<dbReference type="PANTHER" id="PTHR13504">
    <property type="entry name" value="FIDO DOMAIN-CONTAINING PROTEIN DDB_G0283145"/>
    <property type="match status" value="1"/>
</dbReference>
<dbReference type="OrthoDB" id="9813719at2"/>
<evidence type="ECO:0000256" key="1">
    <source>
        <dbReference type="PIRSR" id="PIRSR640198-1"/>
    </source>
</evidence>
<dbReference type="SUPFAM" id="SSF140931">
    <property type="entry name" value="Fic-like"/>
    <property type="match status" value="1"/>
</dbReference>
<dbReference type="Gene3D" id="1.10.3290.10">
    <property type="entry name" value="Fido-like domain"/>
    <property type="match status" value="1"/>
</dbReference>
<dbReference type="GO" id="GO:0005524">
    <property type="term" value="F:ATP binding"/>
    <property type="evidence" value="ECO:0007669"/>
    <property type="project" value="UniProtKB-KW"/>
</dbReference>
<evidence type="ECO:0000313" key="4">
    <source>
        <dbReference type="EMBL" id="TNM41900.1"/>
    </source>
</evidence>
<dbReference type="RefSeq" id="WP_139622340.1">
    <property type="nucleotide sequence ID" value="NZ_VDMP01000021.1"/>
</dbReference>
<dbReference type="InterPro" id="IPR003812">
    <property type="entry name" value="Fido"/>
</dbReference>
<feature type="binding site" evidence="2">
    <location>
        <begin position="233"/>
        <end position="234"/>
    </location>
    <ligand>
        <name>ATP</name>
        <dbReference type="ChEBI" id="CHEBI:30616"/>
    </ligand>
</feature>
<dbReference type="InterPro" id="IPR036597">
    <property type="entry name" value="Fido-like_dom_sf"/>
</dbReference>
<evidence type="ECO:0000259" key="3">
    <source>
        <dbReference type="PROSITE" id="PS51459"/>
    </source>
</evidence>
<feature type="domain" description="Fido" evidence="3">
    <location>
        <begin position="108"/>
        <end position="260"/>
    </location>
</feature>
<dbReference type="PANTHER" id="PTHR13504:SF38">
    <property type="entry name" value="FIDO DOMAIN-CONTAINING PROTEIN"/>
    <property type="match status" value="1"/>
</dbReference>
<feature type="binding site" evidence="2">
    <location>
        <begin position="195"/>
        <end position="202"/>
    </location>
    <ligand>
        <name>ATP</name>
        <dbReference type="ChEBI" id="CHEBI:30616"/>
    </ligand>
</feature>
<dbReference type="EMBL" id="VDMP01000021">
    <property type="protein sequence ID" value="TNM41900.1"/>
    <property type="molecule type" value="Genomic_DNA"/>
</dbReference>
<organism evidence="4 5">
    <name type="scientific">Nocardioides albidus</name>
    <dbReference type="NCBI Taxonomy" id="1517589"/>
    <lineage>
        <taxon>Bacteria</taxon>
        <taxon>Bacillati</taxon>
        <taxon>Actinomycetota</taxon>
        <taxon>Actinomycetes</taxon>
        <taxon>Propionibacteriales</taxon>
        <taxon>Nocardioidaceae</taxon>
        <taxon>Nocardioides</taxon>
    </lineage>
</organism>
<keyword evidence="5" id="KW-1185">Reference proteome</keyword>
<comment type="caution">
    <text evidence="4">The sequence shown here is derived from an EMBL/GenBank/DDBJ whole genome shotgun (WGS) entry which is preliminary data.</text>
</comment>
<dbReference type="AlphaFoldDB" id="A0A5C4W119"/>
<dbReference type="InterPro" id="IPR040198">
    <property type="entry name" value="Fido_containing"/>
</dbReference>
<proteinExistence type="predicted"/>
<gene>
    <name evidence="4" type="ORF">FHP29_07960</name>
</gene>
<keyword evidence="2" id="KW-0067">ATP-binding</keyword>
<accession>A0A5C4W119</accession>
<dbReference type="Proteomes" id="UP000313231">
    <property type="component" value="Unassembled WGS sequence"/>
</dbReference>
<keyword evidence="2" id="KW-0547">Nucleotide-binding</keyword>